<keyword evidence="2" id="KW-1185">Reference proteome</keyword>
<protein>
    <submittedName>
        <fullName evidence="1">Uncharacterized protein</fullName>
    </submittedName>
</protein>
<gene>
    <name evidence="1" type="ORF">M1B72_08980</name>
</gene>
<reference evidence="1" key="1">
    <citation type="submission" date="2022-04" db="EMBL/GenBank/DDBJ databases">
        <authorList>
            <person name="Liu G."/>
        </authorList>
    </citation>
    <scope>NUCLEOTIDE SEQUENCE</scope>
    <source>
        <strain evidence="1">RG22</strain>
    </source>
</reference>
<dbReference type="RefSeq" id="WP_248647214.1">
    <property type="nucleotide sequence ID" value="NZ_CP096574.1"/>
</dbReference>
<sequence length="155" mass="17073">MSYFDYLKNPNSVDLYISNRIKNLAHSAVDAKAVRNIAFDAIQQDGLIPAQAKVGWLGSPDRRKACTAKHHEYLDGLNRLFNVAKYHFGEDGKKSKAGNNANSENPHEIELNGALLANGHGSFIVNFAGAQNHDQIAKFVKSNRGQRVVITVSIK</sequence>
<proteinExistence type="predicted"/>
<accession>A0ABY4LMV4</accession>
<name>A0ABY4LMV4_9BACT</name>
<organism evidence="1 2">
    <name type="scientific">Geomonas paludis</name>
    <dbReference type="NCBI Taxonomy" id="2740185"/>
    <lineage>
        <taxon>Bacteria</taxon>
        <taxon>Pseudomonadati</taxon>
        <taxon>Thermodesulfobacteriota</taxon>
        <taxon>Desulfuromonadia</taxon>
        <taxon>Geobacterales</taxon>
        <taxon>Geobacteraceae</taxon>
        <taxon>Geomonas</taxon>
    </lineage>
</organism>
<dbReference type="EMBL" id="CP096574">
    <property type="protein sequence ID" value="UPU37823.1"/>
    <property type="molecule type" value="Genomic_DNA"/>
</dbReference>
<evidence type="ECO:0000313" key="1">
    <source>
        <dbReference type="EMBL" id="UPU37823.1"/>
    </source>
</evidence>
<evidence type="ECO:0000313" key="2">
    <source>
        <dbReference type="Proteomes" id="UP000831485"/>
    </source>
</evidence>
<dbReference type="Proteomes" id="UP000831485">
    <property type="component" value="Chromosome"/>
</dbReference>